<keyword evidence="2" id="KW-1185">Reference proteome</keyword>
<evidence type="ECO:0000313" key="2">
    <source>
        <dbReference type="Proteomes" id="UP001243717"/>
    </source>
</evidence>
<organism evidence="1 2">
    <name type="scientific">Thalassobacterium sedimentorum</name>
    <dbReference type="NCBI Taxonomy" id="3041258"/>
    <lineage>
        <taxon>Bacteria</taxon>
        <taxon>Pseudomonadati</taxon>
        <taxon>Verrucomicrobiota</taxon>
        <taxon>Opitutia</taxon>
        <taxon>Puniceicoccales</taxon>
        <taxon>Coraliomargaritaceae</taxon>
        <taxon>Thalassobacterium</taxon>
    </lineage>
</organism>
<comment type="caution">
    <text evidence="1">The sequence shown here is derived from an EMBL/GenBank/DDBJ whole genome shotgun (WGS) entry which is preliminary data.</text>
</comment>
<reference evidence="1 2" key="1">
    <citation type="submission" date="2023-04" db="EMBL/GenBank/DDBJ databases">
        <title>A novel bacteria isolated from coastal sediment.</title>
        <authorList>
            <person name="Liu X.-J."/>
            <person name="Du Z.-J."/>
        </authorList>
    </citation>
    <scope>NUCLEOTIDE SEQUENCE [LARGE SCALE GENOMIC DNA]</scope>
    <source>
        <strain evidence="1 2">SDUM461004</strain>
    </source>
</reference>
<evidence type="ECO:0000313" key="1">
    <source>
        <dbReference type="EMBL" id="MDQ8195137.1"/>
    </source>
</evidence>
<dbReference type="Proteomes" id="UP001243717">
    <property type="component" value="Unassembled WGS sequence"/>
</dbReference>
<sequence>MPYETKWQTHGIIWTYSGTLTGEELLRSNFEIFGDERFDDIRYQVVDLTAVTEVKVTEKHMRKIAHLDMAAARSNPRVKVAVVTTAKDGQFLSETYDRYTRGKSPWMTQLFTTLEEAATWLNTENES</sequence>
<gene>
    <name evidence="1" type="ORF">QEH59_11925</name>
</gene>
<proteinExistence type="predicted"/>
<dbReference type="RefSeq" id="WP_308985596.1">
    <property type="nucleotide sequence ID" value="NZ_JARXIC010000018.1"/>
</dbReference>
<evidence type="ECO:0008006" key="3">
    <source>
        <dbReference type="Google" id="ProtNLM"/>
    </source>
</evidence>
<protein>
    <recommendedName>
        <fullName evidence="3">STAS/SEC14 domain-containing protein</fullName>
    </recommendedName>
</protein>
<accession>A0ABU1AJY9</accession>
<dbReference type="EMBL" id="JARXIC010000018">
    <property type="protein sequence ID" value="MDQ8195137.1"/>
    <property type="molecule type" value="Genomic_DNA"/>
</dbReference>
<name>A0ABU1AJY9_9BACT</name>